<protein>
    <submittedName>
        <fullName evidence="2">Uncharacterized protein</fullName>
    </submittedName>
</protein>
<dbReference type="Proteomes" id="UP001422759">
    <property type="component" value="Unassembled WGS sequence"/>
</dbReference>
<keyword evidence="1" id="KW-0472">Membrane</keyword>
<accession>A0ABN2ZUI0</accession>
<proteinExistence type="predicted"/>
<evidence type="ECO:0000256" key="1">
    <source>
        <dbReference type="SAM" id="Phobius"/>
    </source>
</evidence>
<evidence type="ECO:0000313" key="3">
    <source>
        <dbReference type="Proteomes" id="UP001422759"/>
    </source>
</evidence>
<name>A0ABN2ZUI0_9ACTN</name>
<dbReference type="EMBL" id="BAAANT010000022">
    <property type="protein sequence ID" value="GAA2147882.1"/>
    <property type="molecule type" value="Genomic_DNA"/>
</dbReference>
<sequence length="90" mass="9299">MRSVARSCAGAASALLGRIGPRGRWCLAALLGVLAWWLLLDSGLRTDGAALGLLAAGGWGLGLVPVHSNRLPVVKRSRTAAEPVEAERAS</sequence>
<comment type="caution">
    <text evidence="2">The sequence shown here is derived from an EMBL/GenBank/DDBJ whole genome shotgun (WGS) entry which is preliminary data.</text>
</comment>
<feature type="transmembrane region" description="Helical" evidence="1">
    <location>
        <begin position="25"/>
        <end position="44"/>
    </location>
</feature>
<feature type="transmembrane region" description="Helical" evidence="1">
    <location>
        <begin position="50"/>
        <end position="68"/>
    </location>
</feature>
<reference evidence="2 3" key="1">
    <citation type="journal article" date="2019" name="Int. J. Syst. Evol. Microbiol.">
        <title>The Global Catalogue of Microorganisms (GCM) 10K type strain sequencing project: providing services to taxonomists for standard genome sequencing and annotation.</title>
        <authorList>
            <consortium name="The Broad Institute Genomics Platform"/>
            <consortium name="The Broad Institute Genome Sequencing Center for Infectious Disease"/>
            <person name="Wu L."/>
            <person name="Ma J."/>
        </authorList>
    </citation>
    <scope>NUCLEOTIDE SEQUENCE [LARGE SCALE GENOMIC DNA]</scope>
    <source>
        <strain evidence="2 3">JCM 14560</strain>
    </source>
</reference>
<keyword evidence="3" id="KW-1185">Reference proteome</keyword>
<gene>
    <name evidence="2" type="ORF">GCM10009760_39260</name>
</gene>
<keyword evidence="1" id="KW-1133">Transmembrane helix</keyword>
<evidence type="ECO:0000313" key="2">
    <source>
        <dbReference type="EMBL" id="GAA2147882.1"/>
    </source>
</evidence>
<organism evidence="2 3">
    <name type="scientific">Kitasatospora kazusensis</name>
    <dbReference type="NCBI Taxonomy" id="407974"/>
    <lineage>
        <taxon>Bacteria</taxon>
        <taxon>Bacillati</taxon>
        <taxon>Actinomycetota</taxon>
        <taxon>Actinomycetes</taxon>
        <taxon>Kitasatosporales</taxon>
        <taxon>Streptomycetaceae</taxon>
        <taxon>Kitasatospora</taxon>
    </lineage>
</organism>
<keyword evidence="1" id="KW-0812">Transmembrane</keyword>